<proteinExistence type="predicted"/>
<gene>
    <name evidence="3" type="ORF">DX908_06880</name>
</gene>
<protein>
    <recommendedName>
        <fullName evidence="2">Zinc finger/thioredoxin putative domain-containing protein</fullName>
    </recommendedName>
</protein>
<dbReference type="Pfam" id="PF13717">
    <property type="entry name" value="Zn_ribbon_4"/>
    <property type="match status" value="1"/>
</dbReference>
<organism evidence="3 4">
    <name type="scientific">Parvularcula marina</name>
    <dbReference type="NCBI Taxonomy" id="2292771"/>
    <lineage>
        <taxon>Bacteria</taxon>
        <taxon>Pseudomonadati</taxon>
        <taxon>Pseudomonadota</taxon>
        <taxon>Alphaproteobacteria</taxon>
        <taxon>Parvularculales</taxon>
        <taxon>Parvularculaceae</taxon>
        <taxon>Parvularcula</taxon>
    </lineage>
</organism>
<dbReference type="EMBL" id="QUQO01000001">
    <property type="protein sequence ID" value="RFB05038.1"/>
    <property type="molecule type" value="Genomic_DNA"/>
</dbReference>
<name>A0A371RHW4_9PROT</name>
<feature type="region of interest" description="Disordered" evidence="1">
    <location>
        <begin position="58"/>
        <end position="148"/>
    </location>
</feature>
<dbReference type="OrthoDB" id="7159357at2"/>
<evidence type="ECO:0000313" key="4">
    <source>
        <dbReference type="Proteomes" id="UP000264589"/>
    </source>
</evidence>
<dbReference type="InParanoid" id="A0A371RHW4"/>
<dbReference type="NCBIfam" id="TIGR02098">
    <property type="entry name" value="MJ0042_CXXC"/>
    <property type="match status" value="1"/>
</dbReference>
<accession>A0A371RHW4</accession>
<evidence type="ECO:0000256" key="1">
    <source>
        <dbReference type="SAM" id="MobiDB-lite"/>
    </source>
</evidence>
<sequence>MLISCPACPKMYRVPASAIPPEGREVSCSACGTVWYEKGLDAEVVTVGAGAFTAAAAPRHIHASPPPRASKPAPAPREEGESTVVALWRPKDAVPGWDEEKGSSASSGKEHPHRQQEWVKAAFEPHPFRSAPRQAPPAPEPRVEDEGAAEEMAGYFSADEKTGLNWADLPRQILAQLSERLSLWRQDRQERSLNQGMDAALKFRDRIRARERNRLTPLRRLGWSVWIMMVAAIGVALSDRELMETIWPDTSRAYARVFGAPENPAALELKGVSTRYAQSFEGPVLEIRGTVVNAGTIPALPLLELRVDGEVLADYQAVSLSDVTVPVRGERPFVVRAMVPEGTARADIRVTAGVPAPAPEAQGFTLQQTGSGWGRATLPPLPIEAIETAAR</sequence>
<feature type="compositionally biased region" description="Basic and acidic residues" evidence="1">
    <location>
        <begin position="98"/>
        <end position="117"/>
    </location>
</feature>
<comment type="caution">
    <text evidence="3">The sequence shown here is derived from an EMBL/GenBank/DDBJ whole genome shotgun (WGS) entry which is preliminary data.</text>
</comment>
<feature type="domain" description="Zinc finger/thioredoxin putative" evidence="2">
    <location>
        <begin position="1"/>
        <end position="35"/>
    </location>
</feature>
<dbReference type="AlphaFoldDB" id="A0A371RHW4"/>
<keyword evidence="4" id="KW-1185">Reference proteome</keyword>
<reference evidence="3 4" key="1">
    <citation type="submission" date="2018-08" db="EMBL/GenBank/DDBJ databases">
        <title>Parvularcula sp. SM1705, isolated from surface water of the South Sea China.</title>
        <authorList>
            <person name="Sun L."/>
        </authorList>
    </citation>
    <scope>NUCLEOTIDE SEQUENCE [LARGE SCALE GENOMIC DNA]</scope>
    <source>
        <strain evidence="3 4">SM1705</strain>
    </source>
</reference>
<evidence type="ECO:0000313" key="3">
    <source>
        <dbReference type="EMBL" id="RFB05038.1"/>
    </source>
</evidence>
<dbReference type="Proteomes" id="UP000264589">
    <property type="component" value="Unassembled WGS sequence"/>
</dbReference>
<evidence type="ECO:0000259" key="2">
    <source>
        <dbReference type="Pfam" id="PF13717"/>
    </source>
</evidence>
<dbReference type="RefSeq" id="WP_116391669.1">
    <property type="nucleotide sequence ID" value="NZ_QUQO01000001.1"/>
</dbReference>
<feature type="compositionally biased region" description="Pro residues" evidence="1">
    <location>
        <begin position="64"/>
        <end position="75"/>
    </location>
</feature>
<dbReference type="InterPro" id="IPR011723">
    <property type="entry name" value="Znf/thioredoxin_put"/>
</dbReference>